<accession>A0ACC6NZM5</accession>
<dbReference type="EC" id="6.3.2.29" evidence="1"/>
<proteinExistence type="predicted"/>
<dbReference type="EMBL" id="JAWDIE010000003">
    <property type="protein sequence ID" value="MEJ7137422.1"/>
    <property type="molecule type" value="Genomic_DNA"/>
</dbReference>
<keyword evidence="1" id="KW-0436">Ligase</keyword>
<reference evidence="1" key="1">
    <citation type="submission" date="2023-10" db="EMBL/GenBank/DDBJ databases">
        <title>Amphibacter perezi, gen. nov., sp. nov. a novel taxa of the family Comamonadaceae, class Betaproteobacteria isolated from the skin microbiota of Pelophylax perezi from different populations.</title>
        <authorList>
            <person name="Costa S."/>
            <person name="Proenca D.N."/>
            <person name="Lopes I."/>
            <person name="Morais P.V."/>
        </authorList>
    </citation>
    <scope>NUCLEOTIDE SEQUENCE</scope>
    <source>
        <strain evidence="1">SL12-8</strain>
    </source>
</reference>
<dbReference type="EC" id="6.3.2.30" evidence="1"/>
<evidence type="ECO:0000313" key="1">
    <source>
        <dbReference type="EMBL" id="MEJ7137422.1"/>
    </source>
</evidence>
<dbReference type="Proteomes" id="UP001364695">
    <property type="component" value="Unassembled WGS sequence"/>
</dbReference>
<keyword evidence="2" id="KW-1185">Reference proteome</keyword>
<gene>
    <name evidence="1" type="primary">cphA</name>
    <name evidence="1" type="ORF">RV045_03120</name>
</gene>
<name>A0ACC6NZM5_9BURK</name>
<sequence length="720" mass="76065">MTPLRGPNIWTYRPVIEAVLDIGDWEDCPSDSLPGYVDRLLAWLPGLMEHRCSVGERGGFVQRLRQGTWPAHIIEHVALELQTRAGMPTGFGKARSAGPRGVYKVVIRTRDEQVGSAALTAARDLVTAAMLDQPYDVAATVAGLAELIDRRCLGPSTAHIVEAATGRGIPHIRLNDGNLVQLGHGARQRRIWTAETDGTSAIAEGISRNKDLTKALLSGCGVPVPEGEVVTDAEAAWSAAQDIGLPVAIKPLSGNHARGVSLDLTTQDEVRAAFEFAAREDSEVLVERCIPGHEHRLLVVGSQVVAATAGEVVTVTGDGVLSVEALVERDINSDPRRGEAEGFVLDIVRLGPDSVAAQELRRQGLTPGSVPQAGRTVLLQRTGTMNTDVTDRVHPEVAAMATLAARAVGLDIAGVDLVTPDITRPLQEVGGALVEVNAGPGLLMHIRPAQGEPRPVGAAIVSQLFGPPGRSESPAGRIPVVGWLDTGLSDLAGRLLAWLLQLRGWHTAYASAQGLRVGGQMQEAVDATDWAVAQRALIHPGAEAALFSTPLRRLLTQGLPYDRCQVAVVAAWPALQGLDDLYITEDDQLPGLVRTWVDVVLPHGAALLNADDARVLDLARHCDGEVVLFSARVPVPGSPLDAHVRGGGRALWWRPGHAGQPPSVHLVQGADSQVLDDPCPELAATASPADLLAAIGAAWILGLPAPLLRTGLHSAHPLSA</sequence>
<organism evidence="1 2">
    <name type="scientific">Amphibiibacter pelophylacis</name>
    <dbReference type="NCBI Taxonomy" id="1799477"/>
    <lineage>
        <taxon>Bacteria</taxon>
        <taxon>Pseudomonadati</taxon>
        <taxon>Pseudomonadota</taxon>
        <taxon>Betaproteobacteria</taxon>
        <taxon>Burkholderiales</taxon>
        <taxon>Sphaerotilaceae</taxon>
        <taxon>Amphibiibacter</taxon>
    </lineage>
</organism>
<comment type="caution">
    <text evidence="1">The sequence shown here is derived from an EMBL/GenBank/DDBJ whole genome shotgun (WGS) entry which is preliminary data.</text>
</comment>
<evidence type="ECO:0000313" key="2">
    <source>
        <dbReference type="Proteomes" id="UP001364695"/>
    </source>
</evidence>
<protein>
    <submittedName>
        <fullName evidence="1">Cyanophycin synthetase</fullName>
        <ecNumber evidence="1">6.3.2.29</ecNumber>
        <ecNumber evidence="1">6.3.2.30</ecNumber>
    </submittedName>
</protein>